<evidence type="ECO:0000256" key="1">
    <source>
        <dbReference type="ARBA" id="ARBA00010105"/>
    </source>
</evidence>
<evidence type="ECO:0008006" key="4">
    <source>
        <dbReference type="Google" id="ProtNLM"/>
    </source>
</evidence>
<accession>A0A1G2THU8</accession>
<dbReference type="GO" id="GO:0005737">
    <property type="term" value="C:cytoplasm"/>
    <property type="evidence" value="ECO:0007669"/>
    <property type="project" value="TreeGrafter"/>
</dbReference>
<dbReference type="PANTHER" id="PTHR11215:SF1">
    <property type="entry name" value="MYG1 EXONUCLEASE"/>
    <property type="match status" value="1"/>
</dbReference>
<dbReference type="AlphaFoldDB" id="A0A1G2THU8"/>
<proteinExistence type="inferred from homology"/>
<dbReference type="Proteomes" id="UP000177279">
    <property type="component" value="Unassembled WGS sequence"/>
</dbReference>
<dbReference type="InterPro" id="IPR003226">
    <property type="entry name" value="MYG1_exonuclease"/>
</dbReference>
<dbReference type="EMBL" id="MHVS01000003">
    <property type="protein sequence ID" value="OHA96875.1"/>
    <property type="molecule type" value="Genomic_DNA"/>
</dbReference>
<comment type="caution">
    <text evidence="2">The sequence shown here is derived from an EMBL/GenBank/DDBJ whole genome shotgun (WGS) entry which is preliminary data.</text>
</comment>
<reference evidence="2 3" key="1">
    <citation type="journal article" date="2016" name="Nat. Commun.">
        <title>Thousands of microbial genomes shed light on interconnected biogeochemical processes in an aquifer system.</title>
        <authorList>
            <person name="Anantharaman K."/>
            <person name="Brown C.T."/>
            <person name="Hug L.A."/>
            <person name="Sharon I."/>
            <person name="Castelle C.J."/>
            <person name="Probst A.J."/>
            <person name="Thomas B.C."/>
            <person name="Singh A."/>
            <person name="Wilkins M.J."/>
            <person name="Karaoz U."/>
            <person name="Brodie E.L."/>
            <person name="Williams K.H."/>
            <person name="Hubbard S.S."/>
            <person name="Banfield J.F."/>
        </authorList>
    </citation>
    <scope>NUCLEOTIDE SEQUENCE [LARGE SCALE GENOMIC DNA]</scope>
</reference>
<gene>
    <name evidence="2" type="ORF">A3D49_02070</name>
</gene>
<evidence type="ECO:0000313" key="3">
    <source>
        <dbReference type="Proteomes" id="UP000177279"/>
    </source>
</evidence>
<name>A0A1G2THU8_9BACT</name>
<dbReference type="Pfam" id="PF03690">
    <property type="entry name" value="MYG1_exonuc"/>
    <property type="match status" value="1"/>
</dbReference>
<protein>
    <recommendedName>
        <fullName evidence="4">Metal-dependent hydrolase</fullName>
    </recommendedName>
</protein>
<organism evidence="2 3">
    <name type="scientific">Candidatus Zambryskibacteria bacterium RIFCSPHIGHO2_02_FULL_43_37</name>
    <dbReference type="NCBI Taxonomy" id="1802749"/>
    <lineage>
        <taxon>Bacteria</taxon>
        <taxon>Candidatus Zambryskiibacteriota</taxon>
    </lineage>
</organism>
<sequence length="288" mass="32377">MRIVTHNGHFHTDELMAVSALLLKYPEAEVVRTRDEEIIKSADIVVDVGQVYDPKIFHFDHHQSEGAGKRDNGIPYASFGLVWKQYGEELAGGEEEAKIIEEMLATPVDAGDNGINFYKPLFGEVHEYSLGDYFESFTAGVESLEDYDRVFFEVLPLARELLEREINIAHRTVSDRREIKEIYEKSENKNIITLPKYLHWKKALIPTEALFVVYPRPEGKWGTQAVPKGLNSFENKRDFPAAWAGLSGSGLASISGVADAIFCHKEKFLCVALSREGAEKLAEIALNS</sequence>
<evidence type="ECO:0000313" key="2">
    <source>
        <dbReference type="EMBL" id="OHA96875.1"/>
    </source>
</evidence>
<dbReference type="PANTHER" id="PTHR11215">
    <property type="entry name" value="METAL DEPENDENT HYDROLASE - RELATED"/>
    <property type="match status" value="1"/>
</dbReference>
<comment type="similarity">
    <text evidence="1">Belongs to the MYG1 family.</text>
</comment>